<dbReference type="SMART" id="SM00857">
    <property type="entry name" value="Resolvase"/>
    <property type="match status" value="1"/>
</dbReference>
<evidence type="ECO:0000256" key="2">
    <source>
        <dbReference type="ARBA" id="ARBA00023172"/>
    </source>
</evidence>
<evidence type="ECO:0000259" key="3">
    <source>
        <dbReference type="PROSITE" id="PS51737"/>
    </source>
</evidence>
<sequence length="421" mass="46213">MPDGRSEWRTFRPAFRESLALLAGGTHDGLLALDLDRVVRDPRDLEDLIDVAEQFKIPVESVTGSLRLATDADITMARVMVAMANKSSRDTARRVAAARERQALAGQYGGGRPYGFEDDGRTIRPDEAAVIAECSERLVQGASLRSVALDLRQRGLVTVAGAPWRAEGLREVLLRARNAARIVYRGEEIGDAPWGPIVPLETFRAVQRILTEPGRVINPGAAPKWLGSRLYMCGACTPEDLSVRVTYHVRVGSRVPAYRCGDKAHLVRSVKYTDQYVVGAILKRLAEDDAADLIRPAVPEVNVKGLRAERKAIRKNLDEMAADKALGLIDRGQLIAATAAGQARLTEIERELQAAVVNSPLRPLIEAEDVRAMWDGLPLSHQRLVVKELVTVRILPTGRKGRGFDPAAVEIRWKGRPRATA</sequence>
<keyword evidence="2" id="KW-0233">DNA recombination</keyword>
<dbReference type="PROSITE" id="PS51737">
    <property type="entry name" value="RECOMBINASE_DNA_BIND"/>
    <property type="match status" value="1"/>
</dbReference>
<proteinExistence type="predicted"/>
<dbReference type="InterPro" id="IPR038109">
    <property type="entry name" value="DNA_bind_recomb_sf"/>
</dbReference>
<gene>
    <name evidence="4" type="ORF">Drose_00865</name>
</gene>
<dbReference type="EMBL" id="CP073721">
    <property type="protein sequence ID" value="UWZ40129.1"/>
    <property type="molecule type" value="Genomic_DNA"/>
</dbReference>
<evidence type="ECO:0000256" key="1">
    <source>
        <dbReference type="ARBA" id="ARBA00023125"/>
    </source>
</evidence>
<feature type="domain" description="Recombinase" evidence="3">
    <location>
        <begin position="113"/>
        <end position="216"/>
    </location>
</feature>
<name>A0ABY5ZEM0_9ACTN</name>
<protein>
    <submittedName>
        <fullName evidence="4">Recombinase family protein</fullName>
    </submittedName>
</protein>
<reference evidence="4" key="1">
    <citation type="submission" date="2021-04" db="EMBL/GenBank/DDBJ databases">
        <title>Biosynthetic gene clusters of Dactylosporangioum roseum.</title>
        <authorList>
            <person name="Hartkoorn R.C."/>
            <person name="Beaudoing E."/>
            <person name="Hot D."/>
            <person name="Moureu S."/>
        </authorList>
    </citation>
    <scope>NUCLEOTIDE SEQUENCE</scope>
    <source>
        <strain evidence="4">NRRL B-16295</strain>
    </source>
</reference>
<dbReference type="InterPro" id="IPR006119">
    <property type="entry name" value="Resolv_N"/>
</dbReference>
<dbReference type="Pfam" id="PF07508">
    <property type="entry name" value="Recombinase"/>
    <property type="match status" value="1"/>
</dbReference>
<organism evidence="4 5">
    <name type="scientific">Dactylosporangium roseum</name>
    <dbReference type="NCBI Taxonomy" id="47989"/>
    <lineage>
        <taxon>Bacteria</taxon>
        <taxon>Bacillati</taxon>
        <taxon>Actinomycetota</taxon>
        <taxon>Actinomycetes</taxon>
        <taxon>Micromonosporales</taxon>
        <taxon>Micromonosporaceae</taxon>
        <taxon>Dactylosporangium</taxon>
    </lineage>
</organism>
<dbReference type="PANTHER" id="PTHR30461:SF2">
    <property type="entry name" value="SERINE RECOMBINASE PINE-RELATED"/>
    <property type="match status" value="1"/>
</dbReference>
<dbReference type="RefSeq" id="WP_313900033.1">
    <property type="nucleotide sequence ID" value="NZ_BAAABS010000092.1"/>
</dbReference>
<dbReference type="InterPro" id="IPR050639">
    <property type="entry name" value="SSR_resolvase"/>
</dbReference>
<dbReference type="InterPro" id="IPR036162">
    <property type="entry name" value="Resolvase-like_N_sf"/>
</dbReference>
<dbReference type="SUPFAM" id="SSF53041">
    <property type="entry name" value="Resolvase-like"/>
    <property type="match status" value="1"/>
</dbReference>
<evidence type="ECO:0000313" key="5">
    <source>
        <dbReference type="Proteomes" id="UP001058271"/>
    </source>
</evidence>
<accession>A0ABY5ZEM0</accession>
<dbReference type="CDD" id="cd00338">
    <property type="entry name" value="Ser_Recombinase"/>
    <property type="match status" value="1"/>
</dbReference>
<dbReference type="PANTHER" id="PTHR30461">
    <property type="entry name" value="DNA-INVERTASE FROM LAMBDOID PROPHAGE"/>
    <property type="match status" value="1"/>
</dbReference>
<dbReference type="Gene3D" id="3.90.1750.20">
    <property type="entry name" value="Putative Large Serine Recombinase, Chain B, Domain 2"/>
    <property type="match status" value="1"/>
</dbReference>
<dbReference type="InterPro" id="IPR011109">
    <property type="entry name" value="DNA_bind_recombinase_dom"/>
</dbReference>
<dbReference type="Pfam" id="PF00239">
    <property type="entry name" value="Resolvase"/>
    <property type="match status" value="1"/>
</dbReference>
<dbReference type="Proteomes" id="UP001058271">
    <property type="component" value="Chromosome"/>
</dbReference>
<evidence type="ECO:0000313" key="4">
    <source>
        <dbReference type="EMBL" id="UWZ40129.1"/>
    </source>
</evidence>
<keyword evidence="1" id="KW-0238">DNA-binding</keyword>
<keyword evidence="5" id="KW-1185">Reference proteome</keyword>
<dbReference type="Gene3D" id="3.40.50.1390">
    <property type="entry name" value="Resolvase, N-terminal catalytic domain"/>
    <property type="match status" value="1"/>
</dbReference>